<dbReference type="AlphaFoldDB" id="A0A099YF20"/>
<evidence type="ECO:0000313" key="1">
    <source>
        <dbReference type="EMBL" id="KGL67175.1"/>
    </source>
</evidence>
<protein>
    <submittedName>
        <fullName evidence="1">Uncharacterized protein</fullName>
    </submittedName>
</protein>
<organism evidence="1 2">
    <name type="scientific">Limosilactobacillus mucosae</name>
    <name type="common">Lactobacillus mucosae</name>
    <dbReference type="NCBI Taxonomy" id="97478"/>
    <lineage>
        <taxon>Bacteria</taxon>
        <taxon>Bacillati</taxon>
        <taxon>Bacillota</taxon>
        <taxon>Bacilli</taxon>
        <taxon>Lactobacillales</taxon>
        <taxon>Lactobacillaceae</taxon>
        <taxon>Limosilactobacillus</taxon>
    </lineage>
</organism>
<reference evidence="1 2" key="1">
    <citation type="submission" date="2014-09" db="EMBL/GenBank/DDBJ databases">
        <title>Lactobacillus mucosae CRL573 Genome Sequencing.</title>
        <authorList>
            <person name="Bleckwedel J."/>
            <person name="Teran L.C."/>
            <person name="Bonacina J."/>
            <person name="Saavedra L."/>
            <person name="Mozzi F.B."/>
            <person name="Raya R.R."/>
        </authorList>
    </citation>
    <scope>NUCLEOTIDE SEQUENCE [LARGE SCALE GENOMIC DNA]</scope>
    <source>
        <strain evidence="1 2">CRL573</strain>
    </source>
</reference>
<sequence length="88" mass="10828">MKNNFLLRNSRQIELKRQEIANHSAKWMLSHPKESEQLFWDVDLLKEHRFHELNKEKWWEFNQSWPSFQVDDFSVVKETERLADVKAE</sequence>
<gene>
    <name evidence="1" type="ORF">LX03_03430</name>
</gene>
<proteinExistence type="predicted"/>
<comment type="caution">
    <text evidence="1">The sequence shown here is derived from an EMBL/GenBank/DDBJ whole genome shotgun (WGS) entry which is preliminary data.</text>
</comment>
<evidence type="ECO:0000313" key="2">
    <source>
        <dbReference type="Proteomes" id="UP000030001"/>
    </source>
</evidence>
<dbReference type="Proteomes" id="UP000030001">
    <property type="component" value="Unassembled WGS sequence"/>
</dbReference>
<dbReference type="EMBL" id="JROC01000027">
    <property type="protein sequence ID" value="KGL67175.1"/>
    <property type="molecule type" value="Genomic_DNA"/>
</dbReference>
<accession>A0A099YF20</accession>
<name>A0A099YF20_LIMMU</name>